<dbReference type="EMBL" id="JAVRRL010000010">
    <property type="protein sequence ID" value="KAK5115917.1"/>
    <property type="molecule type" value="Genomic_DNA"/>
</dbReference>
<keyword evidence="3" id="KW-0732">Signal</keyword>
<feature type="transmembrane region" description="Helical" evidence="2">
    <location>
        <begin position="183"/>
        <end position="206"/>
    </location>
</feature>
<feature type="transmembrane region" description="Helical" evidence="2">
    <location>
        <begin position="149"/>
        <end position="171"/>
    </location>
</feature>
<proteinExistence type="predicted"/>
<evidence type="ECO:0008006" key="8">
    <source>
        <dbReference type="Google" id="ProtNLM"/>
    </source>
</evidence>
<feature type="transmembrane region" description="Helical" evidence="2">
    <location>
        <begin position="404"/>
        <end position="423"/>
    </location>
</feature>
<name>A0AAN7TUA2_9PEZI</name>
<evidence type="ECO:0000256" key="1">
    <source>
        <dbReference type="SAM" id="MobiDB-lite"/>
    </source>
</evidence>
<organism evidence="6 7">
    <name type="scientific">Meristemomyces frigidus</name>
    <dbReference type="NCBI Taxonomy" id="1508187"/>
    <lineage>
        <taxon>Eukaryota</taxon>
        <taxon>Fungi</taxon>
        <taxon>Dikarya</taxon>
        <taxon>Ascomycota</taxon>
        <taxon>Pezizomycotina</taxon>
        <taxon>Dothideomycetes</taxon>
        <taxon>Dothideomycetidae</taxon>
        <taxon>Mycosphaerellales</taxon>
        <taxon>Teratosphaeriaceae</taxon>
        <taxon>Meristemomyces</taxon>
    </lineage>
</organism>
<evidence type="ECO:0000259" key="4">
    <source>
        <dbReference type="Pfam" id="PF10348"/>
    </source>
</evidence>
<evidence type="ECO:0000313" key="6">
    <source>
        <dbReference type="EMBL" id="KAK5115917.1"/>
    </source>
</evidence>
<feature type="transmembrane region" description="Helical" evidence="2">
    <location>
        <begin position="378"/>
        <end position="397"/>
    </location>
</feature>
<feature type="domain" description="Protein YTP1-like C-terminal" evidence="5">
    <location>
        <begin position="159"/>
        <end position="400"/>
    </location>
</feature>
<keyword evidence="2" id="KW-0472">Membrane</keyword>
<evidence type="ECO:0000256" key="3">
    <source>
        <dbReference type="SAM" id="SignalP"/>
    </source>
</evidence>
<evidence type="ECO:0000313" key="7">
    <source>
        <dbReference type="Proteomes" id="UP001310890"/>
    </source>
</evidence>
<reference evidence="6" key="1">
    <citation type="submission" date="2023-08" db="EMBL/GenBank/DDBJ databases">
        <title>Black Yeasts Isolated from many extreme environments.</title>
        <authorList>
            <person name="Coleine C."/>
            <person name="Stajich J.E."/>
            <person name="Selbmann L."/>
        </authorList>
    </citation>
    <scope>NUCLEOTIDE SEQUENCE</scope>
    <source>
        <strain evidence="6">CCFEE 5401</strain>
    </source>
</reference>
<evidence type="ECO:0000256" key="2">
    <source>
        <dbReference type="SAM" id="Phobius"/>
    </source>
</evidence>
<dbReference type="Pfam" id="PF10355">
    <property type="entry name" value="Ytp1"/>
    <property type="match status" value="1"/>
</dbReference>
<feature type="transmembrane region" description="Helical" evidence="2">
    <location>
        <begin position="308"/>
        <end position="328"/>
    </location>
</feature>
<gene>
    <name evidence="6" type="ORF">LTR62_000373</name>
</gene>
<feature type="signal peptide" evidence="3">
    <location>
        <begin position="1"/>
        <end position="25"/>
    </location>
</feature>
<feature type="chain" id="PRO_5042811493" description="Integral membrane protein" evidence="3">
    <location>
        <begin position="26"/>
        <end position="489"/>
    </location>
</feature>
<comment type="caution">
    <text evidence="6">The sequence shown here is derived from an EMBL/GenBank/DDBJ whole genome shotgun (WGS) entry which is preliminary data.</text>
</comment>
<evidence type="ECO:0000259" key="5">
    <source>
        <dbReference type="Pfam" id="PF10355"/>
    </source>
</evidence>
<feature type="transmembrane region" description="Helical" evidence="2">
    <location>
        <begin position="77"/>
        <end position="94"/>
    </location>
</feature>
<accession>A0AAN7TUA2</accession>
<dbReference type="InterPro" id="IPR018827">
    <property type="entry name" value="YTP1_C"/>
</dbReference>
<feature type="transmembrane region" description="Helical" evidence="2">
    <location>
        <begin position="106"/>
        <end position="128"/>
    </location>
</feature>
<dbReference type="PANTHER" id="PTHR31685:SF2">
    <property type="entry name" value="PROTEIN YTP1"/>
    <property type="match status" value="1"/>
</dbReference>
<protein>
    <recommendedName>
        <fullName evidence="8">Integral membrane protein</fullName>
    </recommendedName>
</protein>
<feature type="transmembrane region" description="Helical" evidence="2">
    <location>
        <begin position="49"/>
        <end position="70"/>
    </location>
</feature>
<feature type="region of interest" description="Disordered" evidence="1">
    <location>
        <begin position="431"/>
        <end position="489"/>
    </location>
</feature>
<keyword evidence="2" id="KW-0812">Transmembrane</keyword>
<sequence>MATFRTRPIAALLLTIILLATRASAHGDHSHIEDGLAISTDPIDSILWAHILIQCLAWGVLFPTGMVLGLTRNRWHVPTQTAASCIAIVGYFLGHLHKGRQFAHNAHAGFANWLMFMLIGQVVLGVYLRLHLERGFLGRIRKWQIRAHAVLGGLIPVAAWVQMLLGGIATQGFCRGDHLGQCLAHFIMGSAFIAYGIVLTILLLCGQAWLARTGRSQEFYDSTIIAVWGCVNTFTEHRWGGPWVHNDLQHTSMGIIWWAAGLVGIWLSRDRAGRPKRNLIPAIVIFMTGWAMSAHPQSLMLSTKVHGVFGYTLMSAGVTRAIEIAFVLRDKVKPEQPDDVDSEINSFQYLPPFLLYASGFLFMGATEEQMQMLSDAGVTHVSYILILYSITFLMFLCKSITHISTPYTVLTSSTVVLMLLHLYSANAAGSKKVQSKSGDEEASRPLNGHPRIPNAADRQAHDAQEFELEGLMSDDEDENVKPRTNGHAH</sequence>
<feature type="compositionally biased region" description="Acidic residues" evidence="1">
    <location>
        <begin position="465"/>
        <end position="478"/>
    </location>
</feature>
<feature type="transmembrane region" description="Helical" evidence="2">
    <location>
        <begin position="279"/>
        <end position="296"/>
    </location>
</feature>
<dbReference type="InterPro" id="IPR018825">
    <property type="entry name" value="DUF2427"/>
</dbReference>
<dbReference type="Pfam" id="PF10348">
    <property type="entry name" value="DUF2427"/>
    <property type="match status" value="1"/>
</dbReference>
<dbReference type="AlphaFoldDB" id="A0AAN7TUA2"/>
<feature type="domain" description="DUF2427" evidence="4">
    <location>
        <begin position="32"/>
        <end position="131"/>
    </location>
</feature>
<dbReference type="PANTHER" id="PTHR31685">
    <property type="entry name" value="INTEGRAL MEMBRANE PROTEIN (AFU_ORTHOLOGUE AFUA_6G12730)-RELATED"/>
    <property type="match status" value="1"/>
</dbReference>
<dbReference type="CDD" id="cd08760">
    <property type="entry name" value="Cyt_b561_FRRS1_like"/>
    <property type="match status" value="1"/>
</dbReference>
<feature type="transmembrane region" description="Helical" evidence="2">
    <location>
        <begin position="349"/>
        <end position="366"/>
    </location>
</feature>
<dbReference type="Proteomes" id="UP001310890">
    <property type="component" value="Unassembled WGS sequence"/>
</dbReference>
<keyword evidence="2" id="KW-1133">Transmembrane helix</keyword>